<reference evidence="2 3" key="1">
    <citation type="submission" date="2016-03" db="EMBL/GenBank/DDBJ databases">
        <title>EvidentialGene: Evidence-directed Construction of Genes on Genomes.</title>
        <authorList>
            <person name="Gilbert D.G."/>
            <person name="Choi J.-H."/>
            <person name="Mockaitis K."/>
            <person name="Colbourne J."/>
            <person name="Pfrender M."/>
        </authorList>
    </citation>
    <scope>NUCLEOTIDE SEQUENCE [LARGE SCALE GENOMIC DNA]</scope>
    <source>
        <strain evidence="2 3">Xinb3</strain>
        <tissue evidence="2">Complete organism</tissue>
    </source>
</reference>
<accession>A0A162CWQ1</accession>
<dbReference type="AlphaFoldDB" id="A0A162CWQ1"/>
<dbReference type="Proteomes" id="UP000076858">
    <property type="component" value="Unassembled WGS sequence"/>
</dbReference>
<gene>
    <name evidence="2" type="ORF">APZ42_010736</name>
</gene>
<comment type="caution">
    <text evidence="2">The sequence shown here is derived from an EMBL/GenBank/DDBJ whole genome shotgun (WGS) entry which is preliminary data.</text>
</comment>
<sequence>MPHPCAKTTESCTSPDHNVLFFKKFTFSSTPKSKTNNLGSASKVFHTPGEL</sequence>
<evidence type="ECO:0000313" key="3">
    <source>
        <dbReference type="Proteomes" id="UP000076858"/>
    </source>
</evidence>
<proteinExistence type="predicted"/>
<dbReference type="EMBL" id="LRGB01028549">
    <property type="protein sequence ID" value="KZR95514.1"/>
    <property type="molecule type" value="Genomic_DNA"/>
</dbReference>
<evidence type="ECO:0000256" key="1">
    <source>
        <dbReference type="SAM" id="MobiDB-lite"/>
    </source>
</evidence>
<name>A0A162CWQ1_9CRUS</name>
<protein>
    <submittedName>
        <fullName evidence="2">Uncharacterized protein</fullName>
    </submittedName>
</protein>
<organism evidence="2 3">
    <name type="scientific">Daphnia magna</name>
    <dbReference type="NCBI Taxonomy" id="35525"/>
    <lineage>
        <taxon>Eukaryota</taxon>
        <taxon>Metazoa</taxon>
        <taxon>Ecdysozoa</taxon>
        <taxon>Arthropoda</taxon>
        <taxon>Crustacea</taxon>
        <taxon>Branchiopoda</taxon>
        <taxon>Diplostraca</taxon>
        <taxon>Cladocera</taxon>
        <taxon>Anomopoda</taxon>
        <taxon>Daphniidae</taxon>
        <taxon>Daphnia</taxon>
    </lineage>
</organism>
<feature type="region of interest" description="Disordered" evidence="1">
    <location>
        <begin position="30"/>
        <end position="51"/>
    </location>
</feature>
<keyword evidence="3" id="KW-1185">Reference proteome</keyword>
<evidence type="ECO:0000313" key="2">
    <source>
        <dbReference type="EMBL" id="KZR95514.1"/>
    </source>
</evidence>